<organism evidence="3 4">
    <name type="scientific">Leuconostoc pseudomesenteroides</name>
    <dbReference type="NCBI Taxonomy" id="33968"/>
    <lineage>
        <taxon>Bacteria</taxon>
        <taxon>Bacillati</taxon>
        <taxon>Bacillota</taxon>
        <taxon>Bacilli</taxon>
        <taxon>Lactobacillales</taxon>
        <taxon>Lactobacillaceae</taxon>
        <taxon>Leuconostoc</taxon>
    </lineage>
</organism>
<dbReference type="STRING" id="33968.BMS77_01705"/>
<accession>A0A1X0VCS4</accession>
<proteinExistence type="predicted"/>
<dbReference type="Pfam" id="PF07155">
    <property type="entry name" value="ECF-ribofla_trS"/>
    <property type="match status" value="1"/>
</dbReference>
<protein>
    <submittedName>
        <fullName evidence="3">ECF transporter S component</fullName>
    </submittedName>
</protein>
<evidence type="ECO:0000256" key="2">
    <source>
        <dbReference type="ARBA" id="ARBA00022989"/>
    </source>
</evidence>
<keyword evidence="2" id="KW-1133">Transmembrane helix</keyword>
<dbReference type="GO" id="GO:0016020">
    <property type="term" value="C:membrane"/>
    <property type="evidence" value="ECO:0007669"/>
    <property type="project" value="InterPro"/>
</dbReference>
<keyword evidence="2" id="KW-0472">Membrane</keyword>
<dbReference type="eggNOG" id="COG4720">
    <property type="taxonomic scope" value="Bacteria"/>
</dbReference>
<dbReference type="PANTHER" id="PTHR37815:SF3">
    <property type="entry name" value="UPF0397 PROTEIN SPR0429"/>
    <property type="match status" value="1"/>
</dbReference>
<dbReference type="PANTHER" id="PTHR37815">
    <property type="entry name" value="UPF0397 PROTEIN BC_2624-RELATED"/>
    <property type="match status" value="1"/>
</dbReference>
<dbReference type="InterPro" id="IPR009825">
    <property type="entry name" value="ECF_substrate-spec-like"/>
</dbReference>
<dbReference type="AlphaFoldDB" id="A0A1X0VCS4"/>
<dbReference type="Proteomes" id="UP000192288">
    <property type="component" value="Unassembled WGS sequence"/>
</dbReference>
<dbReference type="EMBL" id="MPLS01000022">
    <property type="protein sequence ID" value="ORI97537.1"/>
    <property type="molecule type" value="Genomic_DNA"/>
</dbReference>
<sequence>MHNSKSQHIAILAVIIAFNIALSYVIKIPVPATNGFVNLVEAGIFIAALLGGARSGLIVGGMSGLLLDLLAGYPQWMIFSLVIHGAEGFLVGYIGYRKSIFPQAIALLIGSLVMVIGYVFAGAILYNWPAGLASIVGNIAQAVMGLIVALILIPVFKRMPQIDLKV</sequence>
<evidence type="ECO:0000313" key="3">
    <source>
        <dbReference type="EMBL" id="ORI97537.1"/>
    </source>
</evidence>
<evidence type="ECO:0000256" key="1">
    <source>
        <dbReference type="ARBA" id="ARBA00022692"/>
    </source>
</evidence>
<reference evidence="3 4" key="1">
    <citation type="journal article" date="2017" name="Front. Microbiol.">
        <title>Genomic Characterization of Dairy Associated Leuconostoc Species and Diversity of Leuconostocs in Undefined Mixed Mesophilic Starter Cultures.</title>
        <authorList>
            <person name="Frantzen C.A."/>
            <person name="Kot W."/>
            <person name="Pedersen T.B."/>
            <person name="Ardo Y.M."/>
            <person name="Broadbent J.R."/>
            <person name="Neve H."/>
            <person name="Hansen L.H."/>
            <person name="Dal Bello F."/>
            <person name="Ostlie H.M."/>
            <person name="Kleppen H.P."/>
            <person name="Vogensen F.K."/>
            <person name="Holo H."/>
        </authorList>
    </citation>
    <scope>NUCLEOTIDE SEQUENCE [LARGE SCALE GENOMIC DNA]</scope>
    <source>
        <strain evidence="3 4">LMGCF08</strain>
    </source>
</reference>
<dbReference type="RefSeq" id="WP_080518957.1">
    <property type="nucleotide sequence ID" value="NZ_MPLS01000022.1"/>
</dbReference>
<dbReference type="Gene3D" id="1.10.1760.20">
    <property type="match status" value="1"/>
</dbReference>
<evidence type="ECO:0000313" key="4">
    <source>
        <dbReference type="Proteomes" id="UP000192288"/>
    </source>
</evidence>
<dbReference type="GeneID" id="97231268"/>
<keyword evidence="1" id="KW-0812">Transmembrane</keyword>
<comment type="caution">
    <text evidence="3">The sequence shown here is derived from an EMBL/GenBank/DDBJ whole genome shotgun (WGS) entry which is preliminary data.</text>
</comment>
<name>A0A1X0VCS4_LEUPS</name>
<gene>
    <name evidence="3" type="ORF">BMR96_06645</name>
</gene>